<dbReference type="STRING" id="157652.A0A371EAP2"/>
<dbReference type="Proteomes" id="UP000257109">
    <property type="component" value="Unassembled WGS sequence"/>
</dbReference>
<proteinExistence type="predicted"/>
<feature type="region of interest" description="Disordered" evidence="1">
    <location>
        <begin position="40"/>
        <end position="227"/>
    </location>
</feature>
<dbReference type="OrthoDB" id="2018605at2759"/>
<protein>
    <submittedName>
        <fullName evidence="2">Uncharacterized protein</fullName>
    </submittedName>
</protein>
<feature type="compositionally biased region" description="Polar residues" evidence="1">
    <location>
        <begin position="143"/>
        <end position="158"/>
    </location>
</feature>
<feature type="compositionally biased region" description="Low complexity" evidence="1">
    <location>
        <begin position="53"/>
        <end position="68"/>
    </location>
</feature>
<dbReference type="Pfam" id="PF07797">
    <property type="entry name" value="DUF1639"/>
    <property type="match status" value="1"/>
</dbReference>
<dbReference type="AlphaFoldDB" id="A0A371EAP2"/>
<gene>
    <name evidence="2" type="ORF">CR513_58500</name>
</gene>
<organism evidence="2 3">
    <name type="scientific">Mucuna pruriens</name>
    <name type="common">Velvet bean</name>
    <name type="synonym">Dolichos pruriens</name>
    <dbReference type="NCBI Taxonomy" id="157652"/>
    <lineage>
        <taxon>Eukaryota</taxon>
        <taxon>Viridiplantae</taxon>
        <taxon>Streptophyta</taxon>
        <taxon>Embryophyta</taxon>
        <taxon>Tracheophyta</taxon>
        <taxon>Spermatophyta</taxon>
        <taxon>Magnoliopsida</taxon>
        <taxon>eudicotyledons</taxon>
        <taxon>Gunneridae</taxon>
        <taxon>Pentapetalae</taxon>
        <taxon>rosids</taxon>
        <taxon>fabids</taxon>
        <taxon>Fabales</taxon>
        <taxon>Fabaceae</taxon>
        <taxon>Papilionoideae</taxon>
        <taxon>50 kb inversion clade</taxon>
        <taxon>NPAAA clade</taxon>
        <taxon>indigoferoid/millettioid clade</taxon>
        <taxon>Phaseoleae</taxon>
        <taxon>Mucuna</taxon>
    </lineage>
</organism>
<comment type="caution">
    <text evidence="2">The sequence shown here is derived from an EMBL/GenBank/DDBJ whole genome shotgun (WGS) entry which is preliminary data.</text>
</comment>
<feature type="compositionally biased region" description="Low complexity" evidence="1">
    <location>
        <begin position="167"/>
        <end position="178"/>
    </location>
</feature>
<name>A0A371EAP2_MUCPR</name>
<dbReference type="PANTHER" id="PTHR33130:SF33">
    <property type="entry name" value="PUTATIVE (DUF1639)-RELATED"/>
    <property type="match status" value="1"/>
</dbReference>
<keyword evidence="3" id="KW-1185">Reference proteome</keyword>
<dbReference type="PANTHER" id="PTHR33130">
    <property type="entry name" value="PUTATIVE (DUF1639)-RELATED"/>
    <property type="match status" value="1"/>
</dbReference>
<dbReference type="EMBL" id="QJKJ01015085">
    <property type="protein sequence ID" value="RDX63108.1"/>
    <property type="molecule type" value="Genomic_DNA"/>
</dbReference>
<reference evidence="2" key="1">
    <citation type="submission" date="2018-05" db="EMBL/GenBank/DDBJ databases">
        <title>Draft genome of Mucuna pruriens seed.</title>
        <authorList>
            <person name="Nnadi N.E."/>
            <person name="Vos R."/>
            <person name="Hasami M.H."/>
            <person name="Devisetty U.K."/>
            <person name="Aguiy J.C."/>
        </authorList>
    </citation>
    <scope>NUCLEOTIDE SEQUENCE [LARGE SCALE GENOMIC DNA]</scope>
    <source>
        <strain evidence="2">JCA_2017</strain>
    </source>
</reference>
<feature type="compositionally biased region" description="Polar residues" evidence="1">
    <location>
        <begin position="40"/>
        <end position="52"/>
    </location>
</feature>
<sequence>MQSELARTAAASASLFCGGLESKGFRFISSSAEDKIIEHNTNTNMSPFASPQTTTDSSHSMSTSTSPSGGDVLLKWGHRKRSRLSRAAIEDSSSSVHTNNRRITHTVPPKLSMPPPPLVSSTASSGRGRKHSSRILEDPSLGGSESHSRNSQGSNPVVSRSAAPKLSSSGMERSSRGMPCSGSAKCQKPSGFSTTQGYERLNNSHGDSASVQSKQEGGVPTAPATSSLAANGNKVTVEVIQWPRIYIALSRKEKEDDFLAMKGTKIPQRPKKRAKNIDRILQCCFPGMWLSELTKSRYEVREKKSVKKVTLTFCLNLLGMLGSYGYKIWSLHPSLTHID</sequence>
<accession>A0A371EAP2</accession>
<feature type="compositionally biased region" description="Polar residues" evidence="1">
    <location>
        <begin position="190"/>
        <end position="215"/>
    </location>
</feature>
<feature type="non-terminal residue" evidence="2">
    <location>
        <position position="1"/>
    </location>
</feature>
<evidence type="ECO:0000313" key="2">
    <source>
        <dbReference type="EMBL" id="RDX63108.1"/>
    </source>
</evidence>
<evidence type="ECO:0000256" key="1">
    <source>
        <dbReference type="SAM" id="MobiDB-lite"/>
    </source>
</evidence>
<dbReference type="InterPro" id="IPR012438">
    <property type="entry name" value="DUF1639"/>
</dbReference>
<evidence type="ECO:0000313" key="3">
    <source>
        <dbReference type="Proteomes" id="UP000257109"/>
    </source>
</evidence>